<feature type="chain" id="PRO_5019539501" description="Bifunctional inhibitor/plant lipid transfer protein/seed storage helical domain-containing protein" evidence="1">
    <location>
        <begin position="17"/>
        <end position="118"/>
    </location>
</feature>
<name>A0A445A7K1_ARAHY</name>
<sequence length="118" mass="12411">MRNISTLLSLATIVVACSIIYNTEKVSGQCGGSVPALISECGQYVQKSGPKVPPSAECCSELLKLDVPCACNFVTKDVVNLISVPKALFIAHYCGMKLTPGMQCGGKTSTRVNILANT</sequence>
<dbReference type="InterPro" id="IPR044741">
    <property type="entry name" value="NsLTP-like"/>
</dbReference>
<dbReference type="PANTHER" id="PTHR33286">
    <property type="entry name" value="BIFUNCTIONAL INHIBITOR/LIPID-TRANSFER PROTEIN/SEED STORAGE 2S ALBUMIN SUPERFAMILY PROTEIN"/>
    <property type="match status" value="1"/>
</dbReference>
<proteinExistence type="predicted"/>
<evidence type="ECO:0000313" key="4">
    <source>
        <dbReference type="Proteomes" id="UP000289738"/>
    </source>
</evidence>
<feature type="domain" description="Bifunctional inhibitor/plant lipid transfer protein/seed storage helical" evidence="2">
    <location>
        <begin position="13"/>
        <end position="104"/>
    </location>
</feature>
<comment type="caution">
    <text evidence="3">The sequence shown here is derived from an EMBL/GenBank/DDBJ whole genome shotgun (WGS) entry which is preliminary data.</text>
</comment>
<dbReference type="Proteomes" id="UP000289738">
    <property type="component" value="Chromosome B03"/>
</dbReference>
<dbReference type="Gene3D" id="1.10.110.10">
    <property type="entry name" value="Plant lipid-transfer and hydrophobic proteins"/>
    <property type="match status" value="1"/>
</dbReference>
<dbReference type="InterPro" id="IPR036312">
    <property type="entry name" value="Bifun_inhib/LTP/seed_sf"/>
</dbReference>
<evidence type="ECO:0000259" key="2">
    <source>
        <dbReference type="Pfam" id="PF14368"/>
    </source>
</evidence>
<organism evidence="3 4">
    <name type="scientific">Arachis hypogaea</name>
    <name type="common">Peanut</name>
    <dbReference type="NCBI Taxonomy" id="3818"/>
    <lineage>
        <taxon>Eukaryota</taxon>
        <taxon>Viridiplantae</taxon>
        <taxon>Streptophyta</taxon>
        <taxon>Embryophyta</taxon>
        <taxon>Tracheophyta</taxon>
        <taxon>Spermatophyta</taxon>
        <taxon>Magnoliopsida</taxon>
        <taxon>eudicotyledons</taxon>
        <taxon>Gunneridae</taxon>
        <taxon>Pentapetalae</taxon>
        <taxon>rosids</taxon>
        <taxon>fabids</taxon>
        <taxon>Fabales</taxon>
        <taxon>Fabaceae</taxon>
        <taxon>Papilionoideae</taxon>
        <taxon>50 kb inversion clade</taxon>
        <taxon>dalbergioids sensu lato</taxon>
        <taxon>Dalbergieae</taxon>
        <taxon>Pterocarpus clade</taxon>
        <taxon>Arachis</taxon>
    </lineage>
</organism>
<accession>A0A445A7K1</accession>
<evidence type="ECO:0000256" key="1">
    <source>
        <dbReference type="SAM" id="SignalP"/>
    </source>
</evidence>
<keyword evidence="1" id="KW-0732">Signal</keyword>
<dbReference type="STRING" id="3818.A0A445A7K1"/>
<dbReference type="SUPFAM" id="SSF47699">
    <property type="entry name" value="Bifunctional inhibitor/lipid-transfer protein/seed storage 2S albumin"/>
    <property type="match status" value="1"/>
</dbReference>
<keyword evidence="4" id="KW-1185">Reference proteome</keyword>
<gene>
    <name evidence="3" type="ORF">Ahy_B03g067671</name>
</gene>
<protein>
    <recommendedName>
        <fullName evidence="2">Bifunctional inhibitor/plant lipid transfer protein/seed storage helical domain-containing protein</fullName>
    </recommendedName>
</protein>
<dbReference type="PROSITE" id="PS51257">
    <property type="entry name" value="PROKAR_LIPOPROTEIN"/>
    <property type="match status" value="1"/>
</dbReference>
<evidence type="ECO:0000313" key="3">
    <source>
        <dbReference type="EMBL" id="RYR22388.1"/>
    </source>
</evidence>
<dbReference type="Pfam" id="PF14368">
    <property type="entry name" value="LTP_2"/>
    <property type="match status" value="1"/>
</dbReference>
<feature type="signal peptide" evidence="1">
    <location>
        <begin position="1"/>
        <end position="16"/>
    </location>
</feature>
<dbReference type="PANTHER" id="PTHR33286:SF1">
    <property type="entry name" value="OS01G0800600 PROTEIN"/>
    <property type="match status" value="1"/>
</dbReference>
<dbReference type="InterPro" id="IPR016140">
    <property type="entry name" value="Bifunc_inhib/LTP/seed_store"/>
</dbReference>
<dbReference type="EMBL" id="SDMP01000013">
    <property type="protein sequence ID" value="RYR22388.1"/>
    <property type="molecule type" value="Genomic_DNA"/>
</dbReference>
<reference evidence="3 4" key="1">
    <citation type="submission" date="2019-01" db="EMBL/GenBank/DDBJ databases">
        <title>Sequencing of cultivated peanut Arachis hypogaea provides insights into genome evolution and oil improvement.</title>
        <authorList>
            <person name="Chen X."/>
        </authorList>
    </citation>
    <scope>NUCLEOTIDE SEQUENCE [LARGE SCALE GENOMIC DNA]</scope>
    <source>
        <strain evidence="4">cv. Fuhuasheng</strain>
        <tissue evidence="3">Leaves</tissue>
    </source>
</reference>
<dbReference type="CDD" id="cd04660">
    <property type="entry name" value="nsLTP_like"/>
    <property type="match status" value="1"/>
</dbReference>
<dbReference type="AlphaFoldDB" id="A0A445A7K1"/>